<feature type="chain" id="PRO_5041375049" description="Secreted protein" evidence="1">
    <location>
        <begin position="21"/>
        <end position="145"/>
    </location>
</feature>
<keyword evidence="1" id="KW-0732">Signal</keyword>
<protein>
    <recommendedName>
        <fullName evidence="4">Secreted protein</fullName>
    </recommendedName>
</protein>
<gene>
    <name evidence="2" type="ORF">QBC41DRAFT_300533</name>
</gene>
<accession>A0AA39ZIE8</accession>
<sequence length="145" mass="15738">MVALNVLLMSIATLAVGGSAQLLGVVETVQQSFSGRQCYDGFKFYTVEEFPNGHPDRTVGCSPTWRTLAGARHNAGKQMEGCHGGYTNGYSVCLTSYGGNVHNGRGQHQRCLTDNTTITNCPNAGPCWQTQIRKLRCDGVWHNDA</sequence>
<keyword evidence="3" id="KW-1185">Reference proteome</keyword>
<name>A0AA39ZIE8_9PEZI</name>
<feature type="signal peptide" evidence="1">
    <location>
        <begin position="1"/>
        <end position="20"/>
    </location>
</feature>
<evidence type="ECO:0008006" key="4">
    <source>
        <dbReference type="Google" id="ProtNLM"/>
    </source>
</evidence>
<evidence type="ECO:0000313" key="3">
    <source>
        <dbReference type="Proteomes" id="UP001174997"/>
    </source>
</evidence>
<evidence type="ECO:0000256" key="1">
    <source>
        <dbReference type="SAM" id="SignalP"/>
    </source>
</evidence>
<organism evidence="2 3">
    <name type="scientific">Cercophora samala</name>
    <dbReference type="NCBI Taxonomy" id="330535"/>
    <lineage>
        <taxon>Eukaryota</taxon>
        <taxon>Fungi</taxon>
        <taxon>Dikarya</taxon>
        <taxon>Ascomycota</taxon>
        <taxon>Pezizomycotina</taxon>
        <taxon>Sordariomycetes</taxon>
        <taxon>Sordariomycetidae</taxon>
        <taxon>Sordariales</taxon>
        <taxon>Lasiosphaeriaceae</taxon>
        <taxon>Cercophora</taxon>
    </lineage>
</organism>
<reference evidence="2" key="1">
    <citation type="submission" date="2023-06" db="EMBL/GenBank/DDBJ databases">
        <title>Genome-scale phylogeny and comparative genomics of the fungal order Sordariales.</title>
        <authorList>
            <consortium name="Lawrence Berkeley National Laboratory"/>
            <person name="Hensen N."/>
            <person name="Bonometti L."/>
            <person name="Westerberg I."/>
            <person name="Brannstrom I.O."/>
            <person name="Guillou S."/>
            <person name="Cros-Aarteil S."/>
            <person name="Calhoun S."/>
            <person name="Haridas S."/>
            <person name="Kuo A."/>
            <person name="Mondo S."/>
            <person name="Pangilinan J."/>
            <person name="Riley R."/>
            <person name="Labutti K."/>
            <person name="Andreopoulos B."/>
            <person name="Lipzen A."/>
            <person name="Chen C."/>
            <person name="Yanf M."/>
            <person name="Daum C."/>
            <person name="Ng V."/>
            <person name="Clum A."/>
            <person name="Steindorff A."/>
            <person name="Ohm R."/>
            <person name="Martin F."/>
            <person name="Silar P."/>
            <person name="Natvig D."/>
            <person name="Lalanne C."/>
            <person name="Gautier V."/>
            <person name="Ament-Velasquez S.L."/>
            <person name="Kruys A."/>
            <person name="Hutchinson M.I."/>
            <person name="Powell A.J."/>
            <person name="Barry K."/>
            <person name="Miller A.N."/>
            <person name="Grigoriev I.V."/>
            <person name="Debuchy R."/>
            <person name="Gladieux P."/>
            <person name="Thoren M.H."/>
            <person name="Johannesson H."/>
        </authorList>
    </citation>
    <scope>NUCLEOTIDE SEQUENCE</scope>
    <source>
        <strain evidence="2">CBS 307.81</strain>
    </source>
</reference>
<comment type="caution">
    <text evidence="2">The sequence shown here is derived from an EMBL/GenBank/DDBJ whole genome shotgun (WGS) entry which is preliminary data.</text>
</comment>
<proteinExistence type="predicted"/>
<dbReference type="Proteomes" id="UP001174997">
    <property type="component" value="Unassembled WGS sequence"/>
</dbReference>
<dbReference type="EMBL" id="JAULSY010000020">
    <property type="protein sequence ID" value="KAK0671595.1"/>
    <property type="molecule type" value="Genomic_DNA"/>
</dbReference>
<evidence type="ECO:0000313" key="2">
    <source>
        <dbReference type="EMBL" id="KAK0671595.1"/>
    </source>
</evidence>
<dbReference type="AlphaFoldDB" id="A0AA39ZIE8"/>